<accession>A0A1H3H682</accession>
<reference evidence="16" key="1">
    <citation type="submission" date="2016-10" db="EMBL/GenBank/DDBJ databases">
        <authorList>
            <person name="Varghese N."/>
            <person name="Submissions S."/>
        </authorList>
    </citation>
    <scope>NUCLEOTIDE SEQUENCE [LARGE SCALE GENOMIC DNA]</scope>
    <source>
        <strain evidence="16">VPI 5359</strain>
    </source>
</reference>
<evidence type="ECO:0000256" key="13">
    <source>
        <dbReference type="RuleBase" id="RU003657"/>
    </source>
</evidence>
<dbReference type="InterPro" id="IPR013785">
    <property type="entry name" value="Aldolase_TIM"/>
</dbReference>
<evidence type="ECO:0000256" key="11">
    <source>
        <dbReference type="ARBA" id="ARBA00030547"/>
    </source>
</evidence>
<dbReference type="GO" id="GO:0000162">
    <property type="term" value="P:L-tryptophan biosynthetic process"/>
    <property type="evidence" value="ECO:0007669"/>
    <property type="project" value="TreeGrafter"/>
</dbReference>
<dbReference type="CDD" id="cd04732">
    <property type="entry name" value="HisA"/>
    <property type="match status" value="1"/>
</dbReference>
<sequence>MIVLPAIDIKNGQCVRLQQGVKDAETVYFKDPVEVAMRFQDQGAEYLHLVDLDGAFEGKPKNLKTIQSIVEALNIPIELGGGIRNLEIAEMYMDIGVSRIIIGTQAIKDFAFIEKLINLYDDAICVSIDAKDGMVCTEGWVESSDMEALELATKLEKIGLSTLVYTDISKDGMMTGPNFEMLRVLNAHLQMDIIASGGIASTAHLDRLAAMDLYGAITGKAIYEGTIDLAAYLKGAPSC</sequence>
<dbReference type="RefSeq" id="WP_090245963.1">
    <property type="nucleotide sequence ID" value="NZ_FNOU01000016.1"/>
</dbReference>
<dbReference type="PANTHER" id="PTHR43090:SF2">
    <property type="entry name" value="1-(5-PHOSPHORIBOSYL)-5-[(5-PHOSPHORIBOSYLAMINO)METHYLIDENEAMINO] IMIDAZOLE-4-CARBOXAMIDE ISOMERASE"/>
    <property type="match status" value="1"/>
</dbReference>
<dbReference type="NCBIfam" id="TIGR00007">
    <property type="entry name" value="1-(5-phosphoribosyl)-5-[(5-phosphoribosylamino)methylideneamino]imidazole-4-carboxamide isomerase"/>
    <property type="match status" value="1"/>
</dbReference>
<dbReference type="AlphaFoldDB" id="A0A1H3H682"/>
<dbReference type="GO" id="GO:0003949">
    <property type="term" value="F:1-(5-phosphoribosyl)-5-[(5-phosphoribosylamino)methylideneamino]imidazole-4-carboxamide isomerase activity"/>
    <property type="evidence" value="ECO:0007669"/>
    <property type="project" value="UniProtKB-UniRule"/>
</dbReference>
<dbReference type="InterPro" id="IPR011060">
    <property type="entry name" value="RibuloseP-bd_barrel"/>
</dbReference>
<name>A0A1H3H682_EUBBA</name>
<keyword evidence="8 12" id="KW-0028">Amino-acid biosynthesis</keyword>
<dbReference type="Gene3D" id="3.20.20.70">
    <property type="entry name" value="Aldolase class I"/>
    <property type="match status" value="1"/>
</dbReference>
<dbReference type="UniPathway" id="UPA00031">
    <property type="reaction ID" value="UER00009"/>
</dbReference>
<dbReference type="InterPro" id="IPR023016">
    <property type="entry name" value="HisA/PriA"/>
</dbReference>
<dbReference type="Pfam" id="PF00977">
    <property type="entry name" value="His_biosynth"/>
    <property type="match status" value="1"/>
</dbReference>
<comment type="subcellular location">
    <subcellularLocation>
        <location evidence="2 12 14">Cytoplasm</location>
    </subcellularLocation>
</comment>
<dbReference type="FunFam" id="3.20.20.70:FF:000009">
    <property type="entry name" value="1-(5-phosphoribosyl)-5-[(5-phosphoribosylamino)methylideneamino] imidazole-4-carboxamide isomerase"/>
    <property type="match status" value="1"/>
</dbReference>
<dbReference type="OrthoDB" id="9781903at2"/>
<evidence type="ECO:0000256" key="5">
    <source>
        <dbReference type="ARBA" id="ARBA00012550"/>
    </source>
</evidence>
<dbReference type="EMBL" id="FNOU01000016">
    <property type="protein sequence ID" value="SDY10735.1"/>
    <property type="molecule type" value="Genomic_DNA"/>
</dbReference>
<comment type="similarity">
    <text evidence="4 12 13">Belongs to the HisA/HisF family.</text>
</comment>
<keyword evidence="9 12" id="KW-0368">Histidine biosynthesis</keyword>
<protein>
    <recommendedName>
        <fullName evidence="6 12">1-(5-phosphoribosyl)-5-[(5-phosphoribosylamino)methylideneamino] imidazole-4-carboxamide isomerase</fullName>
        <ecNumber evidence="5 12">5.3.1.16</ecNumber>
    </recommendedName>
    <alternativeName>
        <fullName evidence="11 12">Phosphoribosylformimino-5-aminoimidazole carboxamide ribotide isomerase</fullName>
    </alternativeName>
</protein>
<dbReference type="InterPro" id="IPR044524">
    <property type="entry name" value="Isoase_HisA-like"/>
</dbReference>
<keyword evidence="7 12" id="KW-0963">Cytoplasm</keyword>
<dbReference type="STRING" id="1528.SAMN04488579_11663"/>
<dbReference type="GO" id="GO:0005737">
    <property type="term" value="C:cytoplasm"/>
    <property type="evidence" value="ECO:0007669"/>
    <property type="project" value="UniProtKB-SubCell"/>
</dbReference>
<evidence type="ECO:0000256" key="8">
    <source>
        <dbReference type="ARBA" id="ARBA00022605"/>
    </source>
</evidence>
<evidence type="ECO:0000256" key="4">
    <source>
        <dbReference type="ARBA" id="ARBA00009667"/>
    </source>
</evidence>
<dbReference type="Proteomes" id="UP000199652">
    <property type="component" value="Unassembled WGS sequence"/>
</dbReference>
<evidence type="ECO:0000256" key="10">
    <source>
        <dbReference type="ARBA" id="ARBA00023235"/>
    </source>
</evidence>
<dbReference type="InterPro" id="IPR006062">
    <property type="entry name" value="His_biosynth"/>
</dbReference>
<dbReference type="PANTHER" id="PTHR43090">
    <property type="entry name" value="1-(5-PHOSPHORIBOSYL)-5-[(5-PHOSPHORIBOSYLAMINO)METHYLIDENEAMINO] IMIDAZOLE-4-CARBOXAMIDE ISOMERASE"/>
    <property type="match status" value="1"/>
</dbReference>
<evidence type="ECO:0000313" key="15">
    <source>
        <dbReference type="EMBL" id="SDY10735.1"/>
    </source>
</evidence>
<dbReference type="EC" id="5.3.1.16" evidence="5 12"/>
<keyword evidence="10 12" id="KW-0413">Isomerase</keyword>
<feature type="active site" description="Proton acceptor" evidence="12">
    <location>
        <position position="8"/>
    </location>
</feature>
<feature type="active site" description="Proton donor" evidence="12">
    <location>
        <position position="129"/>
    </location>
</feature>
<keyword evidence="16" id="KW-1185">Reference proteome</keyword>
<evidence type="ECO:0000256" key="3">
    <source>
        <dbReference type="ARBA" id="ARBA00005133"/>
    </source>
</evidence>
<evidence type="ECO:0000256" key="1">
    <source>
        <dbReference type="ARBA" id="ARBA00000901"/>
    </source>
</evidence>
<dbReference type="SUPFAM" id="SSF51366">
    <property type="entry name" value="Ribulose-phoshate binding barrel"/>
    <property type="match status" value="1"/>
</dbReference>
<evidence type="ECO:0000256" key="7">
    <source>
        <dbReference type="ARBA" id="ARBA00022490"/>
    </source>
</evidence>
<organism evidence="15 16">
    <name type="scientific">Eubacterium barkeri</name>
    <name type="common">Clostridium barkeri</name>
    <dbReference type="NCBI Taxonomy" id="1528"/>
    <lineage>
        <taxon>Bacteria</taxon>
        <taxon>Bacillati</taxon>
        <taxon>Bacillota</taxon>
        <taxon>Clostridia</taxon>
        <taxon>Eubacteriales</taxon>
        <taxon>Eubacteriaceae</taxon>
        <taxon>Eubacterium</taxon>
    </lineage>
</organism>
<dbReference type="HAMAP" id="MF_01014">
    <property type="entry name" value="HisA"/>
    <property type="match status" value="1"/>
</dbReference>
<evidence type="ECO:0000256" key="14">
    <source>
        <dbReference type="RuleBase" id="RU003658"/>
    </source>
</evidence>
<evidence type="ECO:0000313" key="16">
    <source>
        <dbReference type="Proteomes" id="UP000199652"/>
    </source>
</evidence>
<evidence type="ECO:0000256" key="2">
    <source>
        <dbReference type="ARBA" id="ARBA00004496"/>
    </source>
</evidence>
<comment type="pathway">
    <text evidence="3 12 14">Amino-acid biosynthesis; L-histidine biosynthesis; L-histidine from 5-phospho-alpha-D-ribose 1-diphosphate: step 4/9.</text>
</comment>
<evidence type="ECO:0000256" key="9">
    <source>
        <dbReference type="ARBA" id="ARBA00023102"/>
    </source>
</evidence>
<dbReference type="GO" id="GO:0000105">
    <property type="term" value="P:L-histidine biosynthetic process"/>
    <property type="evidence" value="ECO:0007669"/>
    <property type="project" value="UniProtKB-UniRule"/>
</dbReference>
<gene>
    <name evidence="12" type="primary">hisA</name>
    <name evidence="15" type="ORF">SAMN04488579_11663</name>
</gene>
<dbReference type="InterPro" id="IPR006063">
    <property type="entry name" value="HisA_bact_arch"/>
</dbReference>
<evidence type="ECO:0000256" key="6">
    <source>
        <dbReference type="ARBA" id="ARBA00018464"/>
    </source>
</evidence>
<comment type="catalytic activity">
    <reaction evidence="1 12 14">
        <text>1-(5-phospho-beta-D-ribosyl)-5-[(5-phospho-beta-D-ribosylamino)methylideneamino]imidazole-4-carboxamide = 5-[(5-phospho-1-deoxy-D-ribulos-1-ylimino)methylamino]-1-(5-phospho-beta-D-ribosyl)imidazole-4-carboxamide</text>
        <dbReference type="Rhea" id="RHEA:15469"/>
        <dbReference type="ChEBI" id="CHEBI:58435"/>
        <dbReference type="ChEBI" id="CHEBI:58525"/>
        <dbReference type="EC" id="5.3.1.16"/>
    </reaction>
</comment>
<proteinExistence type="inferred from homology"/>
<evidence type="ECO:0000256" key="12">
    <source>
        <dbReference type="HAMAP-Rule" id="MF_01014"/>
    </source>
</evidence>